<proteinExistence type="predicted"/>
<dbReference type="EMBL" id="KV440983">
    <property type="protein sequence ID" value="OAD72545.1"/>
    <property type="molecule type" value="Genomic_DNA"/>
</dbReference>
<sequence>MYMGYKPKTKFNYENVQPTRTLFLLSKTMRVLSQIDRSNSCASRLSKKSSVLSLYSTSGNTLSTLLSSSALADKDSTSVFYFFYFFFHDKFTDFMRFLQDINCLLLCTIFWHIYHSSYFRKSRLYYCQKTNFLALLLARTGELHIKNRFGVIYKSIHSQDLNTCALQTKSICVTGETNLSQWIQSNILNVFHNVEDFDMGFLSLYRTDLQKANYILPQWKPVTSLKLKLKPRDWYISAHLILEISRVFPNVRAIDISLCCHNSIEFKLDHYNYFHIALPNLTNIKAFLLLDFIHPDEVPSIPRTRPALDVTSLSFDLIILNHTWIYYFIYKYPNLRTLTWKAAYQENLDSTIEYDERKASLIRSVEKAFLHLETLDFCISEPTEWAHALLWDLLCPLSVPIKDLKYKINSSDCGVPFLEMVIERLVQSFSTTLKTLSVVGSVYTNGEPIYKPDFLYCPHLVSVEINECGVSIALDSLLDSCPALRKLSFSSGQLYISEDPQEKPSLHGLEILILDNIVTNVSVLNYTSFRCRTLQLETRSLCIDMSCTNFKLLKLEQVSFYSSKEDMSKDTTINLMLISQLTGSRMSTETKDNLEPSVEHLAWYHISGEYTEIFDSTLETRQLLEQETYTTNEYFQVSQFKDRPIFSKPEKSFDEQINKEDLEEDLCRGYVELRCGQIAEYIVPSLCFDYIKSIRSFKEFSSLEYLGNCGSCLLNCLNGGNLSTP</sequence>
<dbReference type="AlphaFoldDB" id="A0A162X518"/>
<evidence type="ECO:0000313" key="1">
    <source>
        <dbReference type="EMBL" id="OAD72545.1"/>
    </source>
</evidence>
<organism evidence="1 2">
    <name type="scientific">Phycomyces blakesleeanus (strain ATCC 8743b / DSM 1359 / FGSC 10004 / NBRC 33097 / NRRL 1555)</name>
    <dbReference type="NCBI Taxonomy" id="763407"/>
    <lineage>
        <taxon>Eukaryota</taxon>
        <taxon>Fungi</taxon>
        <taxon>Fungi incertae sedis</taxon>
        <taxon>Mucoromycota</taxon>
        <taxon>Mucoromycotina</taxon>
        <taxon>Mucoromycetes</taxon>
        <taxon>Mucorales</taxon>
        <taxon>Phycomycetaceae</taxon>
        <taxon>Phycomyces</taxon>
    </lineage>
</organism>
<reference evidence="2" key="1">
    <citation type="submission" date="2015-06" db="EMBL/GenBank/DDBJ databases">
        <title>Expansion of signal transduction pathways in fungi by whole-genome duplication.</title>
        <authorList>
            <consortium name="DOE Joint Genome Institute"/>
            <person name="Corrochano L.M."/>
            <person name="Kuo A."/>
            <person name="Marcet-Houben M."/>
            <person name="Polaino S."/>
            <person name="Salamov A."/>
            <person name="Villalobos J.M."/>
            <person name="Alvarez M.I."/>
            <person name="Avalos J."/>
            <person name="Benito E.P."/>
            <person name="Benoit I."/>
            <person name="Burger G."/>
            <person name="Camino L.P."/>
            <person name="Canovas D."/>
            <person name="Cerda-Olmedo E."/>
            <person name="Cheng J.-F."/>
            <person name="Dominguez A."/>
            <person name="Elias M."/>
            <person name="Eslava A.P."/>
            <person name="Glaser F."/>
            <person name="Grimwood J."/>
            <person name="Gutierrez G."/>
            <person name="Heitman J."/>
            <person name="Henrissat B."/>
            <person name="Iturriaga E.A."/>
            <person name="Lang B.F."/>
            <person name="Lavin J.L."/>
            <person name="Lee S."/>
            <person name="Li W."/>
            <person name="Lindquist E."/>
            <person name="Lopez-Garcia S."/>
            <person name="Luque E.M."/>
            <person name="Marcos A.T."/>
            <person name="Martin J."/>
            <person name="McCluskey K."/>
            <person name="Medina H.R."/>
            <person name="Miralles-Duran A."/>
            <person name="Miyazaki A."/>
            <person name="Munoz-Torres E."/>
            <person name="Oguiza J.A."/>
            <person name="Ohm R."/>
            <person name="Olmedo M."/>
            <person name="Orejas M."/>
            <person name="Ortiz-Castellanos L."/>
            <person name="Pisabarro A.G."/>
            <person name="Rodriguez-Romero J."/>
            <person name="Ruiz-Herrera J."/>
            <person name="Ruiz-Vazquez R."/>
            <person name="Sanz C."/>
            <person name="Schackwitz W."/>
            <person name="Schmutz J."/>
            <person name="Shahriari M."/>
            <person name="Shelest E."/>
            <person name="Silva-Franco F."/>
            <person name="Soanes D."/>
            <person name="Syed K."/>
            <person name="Tagua V.G."/>
            <person name="Talbot N.J."/>
            <person name="Thon M."/>
            <person name="De vries R.P."/>
            <person name="Wiebenga A."/>
            <person name="Yadav J.S."/>
            <person name="Braun E.L."/>
            <person name="Baker S."/>
            <person name="Garre V."/>
            <person name="Horwitz B."/>
            <person name="Torres-Martinez S."/>
            <person name="Idnurm A."/>
            <person name="Herrera-Estrella A."/>
            <person name="Gabaldon T."/>
            <person name="Grigoriev I.V."/>
        </authorList>
    </citation>
    <scope>NUCLEOTIDE SEQUENCE [LARGE SCALE GENOMIC DNA]</scope>
    <source>
        <strain evidence="2">NRRL 1555(-)</strain>
    </source>
</reference>
<dbReference type="RefSeq" id="XP_018290585.1">
    <property type="nucleotide sequence ID" value="XM_018436129.1"/>
</dbReference>
<evidence type="ECO:0000313" key="2">
    <source>
        <dbReference type="Proteomes" id="UP000077315"/>
    </source>
</evidence>
<dbReference type="InParanoid" id="A0A162X518"/>
<name>A0A162X518_PHYB8</name>
<dbReference type="VEuPathDB" id="FungiDB:PHYBLDRAFT_169673"/>
<protein>
    <submittedName>
        <fullName evidence="1">Uncharacterized protein</fullName>
    </submittedName>
</protein>
<dbReference type="Proteomes" id="UP000077315">
    <property type="component" value="Unassembled WGS sequence"/>
</dbReference>
<dbReference type="GeneID" id="28997035"/>
<accession>A0A162X518</accession>
<gene>
    <name evidence="1" type="ORF">PHYBLDRAFT_169673</name>
</gene>
<keyword evidence="2" id="KW-1185">Reference proteome</keyword>